<reference evidence="7 8" key="1">
    <citation type="submission" date="2023-08" db="EMBL/GenBank/DDBJ databases">
        <title>Black Yeasts Isolated from many extreme environments.</title>
        <authorList>
            <person name="Coleine C."/>
            <person name="Stajich J.E."/>
            <person name="Selbmann L."/>
        </authorList>
    </citation>
    <scope>NUCLEOTIDE SEQUENCE [LARGE SCALE GENOMIC DNA]</scope>
    <source>
        <strain evidence="7 8">CCFEE 5792</strain>
    </source>
</reference>
<comment type="caution">
    <text evidence="7">The sequence shown here is derived from an EMBL/GenBank/DDBJ whole genome shotgun (WGS) entry which is preliminary data.</text>
</comment>
<keyword evidence="3 5" id="KW-1133">Transmembrane helix</keyword>
<evidence type="ECO:0000313" key="7">
    <source>
        <dbReference type="EMBL" id="KAK5048882.1"/>
    </source>
</evidence>
<evidence type="ECO:0000259" key="6">
    <source>
        <dbReference type="PROSITE" id="PS50850"/>
    </source>
</evidence>
<dbReference type="PANTHER" id="PTHR23502">
    <property type="entry name" value="MAJOR FACILITATOR SUPERFAMILY"/>
    <property type="match status" value="1"/>
</dbReference>
<dbReference type="EMBL" id="JAVRRD010000020">
    <property type="protein sequence ID" value="KAK5048882.1"/>
    <property type="molecule type" value="Genomic_DNA"/>
</dbReference>
<feature type="transmembrane region" description="Helical" evidence="5">
    <location>
        <begin position="456"/>
        <end position="478"/>
    </location>
</feature>
<evidence type="ECO:0000313" key="8">
    <source>
        <dbReference type="Proteomes" id="UP001358417"/>
    </source>
</evidence>
<feature type="transmembrane region" description="Helical" evidence="5">
    <location>
        <begin position="342"/>
        <end position="371"/>
    </location>
</feature>
<dbReference type="InterPro" id="IPR036259">
    <property type="entry name" value="MFS_trans_sf"/>
</dbReference>
<dbReference type="Proteomes" id="UP001358417">
    <property type="component" value="Unassembled WGS sequence"/>
</dbReference>
<dbReference type="SUPFAM" id="SSF103473">
    <property type="entry name" value="MFS general substrate transporter"/>
    <property type="match status" value="1"/>
</dbReference>
<feature type="transmembrane region" description="Helical" evidence="5">
    <location>
        <begin position="161"/>
        <end position="182"/>
    </location>
</feature>
<feature type="transmembrane region" description="Helical" evidence="5">
    <location>
        <begin position="392"/>
        <end position="413"/>
    </location>
</feature>
<dbReference type="PANTHER" id="PTHR23502:SF50">
    <property type="entry name" value="TRANSPORTER, PUTATIVE (AFU_ORTHOLOGUE AFUA_5G00430)-RELATED"/>
    <property type="match status" value="1"/>
</dbReference>
<evidence type="ECO:0000256" key="2">
    <source>
        <dbReference type="ARBA" id="ARBA00022692"/>
    </source>
</evidence>
<dbReference type="RefSeq" id="XP_064704087.1">
    <property type="nucleotide sequence ID" value="XM_064848873.1"/>
</dbReference>
<protein>
    <recommendedName>
        <fullName evidence="6">Major facilitator superfamily (MFS) profile domain-containing protein</fullName>
    </recommendedName>
</protein>
<keyword evidence="2 5" id="KW-0812">Transmembrane</keyword>
<organism evidence="7 8">
    <name type="scientific">Exophiala bonariae</name>
    <dbReference type="NCBI Taxonomy" id="1690606"/>
    <lineage>
        <taxon>Eukaryota</taxon>
        <taxon>Fungi</taxon>
        <taxon>Dikarya</taxon>
        <taxon>Ascomycota</taxon>
        <taxon>Pezizomycotina</taxon>
        <taxon>Eurotiomycetes</taxon>
        <taxon>Chaetothyriomycetidae</taxon>
        <taxon>Chaetothyriales</taxon>
        <taxon>Herpotrichiellaceae</taxon>
        <taxon>Exophiala</taxon>
    </lineage>
</organism>
<proteinExistence type="predicted"/>
<dbReference type="PROSITE" id="PS50850">
    <property type="entry name" value="MFS"/>
    <property type="match status" value="1"/>
</dbReference>
<dbReference type="GO" id="GO:0005886">
    <property type="term" value="C:plasma membrane"/>
    <property type="evidence" value="ECO:0007669"/>
    <property type="project" value="TreeGrafter"/>
</dbReference>
<dbReference type="Gene3D" id="1.20.1250.20">
    <property type="entry name" value="MFS general substrate transporter like domains"/>
    <property type="match status" value="1"/>
</dbReference>
<comment type="subcellular location">
    <subcellularLocation>
        <location evidence="1">Membrane</location>
        <topology evidence="1">Multi-pass membrane protein</topology>
    </subcellularLocation>
</comment>
<evidence type="ECO:0000256" key="4">
    <source>
        <dbReference type="ARBA" id="ARBA00023136"/>
    </source>
</evidence>
<dbReference type="Pfam" id="PF07690">
    <property type="entry name" value="MFS_1"/>
    <property type="match status" value="1"/>
</dbReference>
<evidence type="ECO:0000256" key="5">
    <source>
        <dbReference type="SAM" id="Phobius"/>
    </source>
</evidence>
<evidence type="ECO:0000256" key="3">
    <source>
        <dbReference type="ARBA" id="ARBA00022989"/>
    </source>
</evidence>
<accession>A0AAV9N7M8</accession>
<dbReference type="AlphaFoldDB" id="A0AAV9N7M8"/>
<name>A0AAV9N7M8_9EURO</name>
<dbReference type="InterPro" id="IPR011701">
    <property type="entry name" value="MFS"/>
</dbReference>
<sequence>MEHDRPASREALPPGTQRIENETGAHIVLSPIPTADPNQPLNWSKGRKLTSATPLWVDINIETGVSFTDLNNAYAASSGALSVGCIFFVPLGLKFGRRPVYILTSLLMTACAIWQARAQTVGDFMGSNVIGGLAGAVNEALFQVTVSDMFFVHQRASANGLYLAAVSFGNYMGPVAAGYVAVSQGWRWAFYYLAIFMGITTLALIVALEETKFDAPTVIGETVPVMTGGVVDSASENSKSKTPTATEQPELTLITMATRDSILQKSTIPLDGYWRRHRLISLDTDPAGHRQKNSFISHVFQPFIILFQFPAVAFAALQYGWLVSMLAVVAVTQATVYPAPPYNFSAASVGLMSLPPAIGSVLGSLLGGPAVDYFAVQIAKRRAGIHEPETRLWLFMIPGCGMILGILLYGLTIAKGQAWILNAIGAGFVGFALGGCGDMALTYVQDSYQHILGDALVGVVFVRNAISTALVFGVPPWITGMGIYNMFVICGVLAAVLGLTCVPLIIWGRKWRIQLAGKYEHWAQRQY</sequence>
<feature type="transmembrane region" description="Helical" evidence="5">
    <location>
        <begin position="73"/>
        <end position="93"/>
    </location>
</feature>
<evidence type="ECO:0000256" key="1">
    <source>
        <dbReference type="ARBA" id="ARBA00004141"/>
    </source>
</evidence>
<keyword evidence="8" id="KW-1185">Reference proteome</keyword>
<keyword evidence="4 5" id="KW-0472">Membrane</keyword>
<feature type="transmembrane region" description="Helical" evidence="5">
    <location>
        <begin position="299"/>
        <end position="322"/>
    </location>
</feature>
<feature type="transmembrane region" description="Helical" evidence="5">
    <location>
        <begin position="419"/>
        <end position="444"/>
    </location>
</feature>
<dbReference type="InterPro" id="IPR020846">
    <property type="entry name" value="MFS_dom"/>
</dbReference>
<feature type="transmembrane region" description="Helical" evidence="5">
    <location>
        <begin position="484"/>
        <end position="508"/>
    </location>
</feature>
<feature type="transmembrane region" description="Helical" evidence="5">
    <location>
        <begin position="188"/>
        <end position="208"/>
    </location>
</feature>
<gene>
    <name evidence="7" type="ORF">LTR84_005302</name>
</gene>
<dbReference type="GeneID" id="89973480"/>
<feature type="domain" description="Major facilitator superfamily (MFS) profile" evidence="6">
    <location>
        <begin position="1"/>
        <end position="509"/>
    </location>
</feature>
<feature type="transmembrane region" description="Helical" evidence="5">
    <location>
        <begin position="100"/>
        <end position="117"/>
    </location>
</feature>
<dbReference type="GO" id="GO:0022857">
    <property type="term" value="F:transmembrane transporter activity"/>
    <property type="evidence" value="ECO:0007669"/>
    <property type="project" value="InterPro"/>
</dbReference>